<protein>
    <submittedName>
        <fullName evidence="6">Short-chain fatty acyl-CoA regulator family protein</fullName>
    </submittedName>
</protein>
<proteinExistence type="inferred from homology"/>
<keyword evidence="2" id="KW-0805">Transcription regulation</keyword>
<dbReference type="InterPro" id="IPR050807">
    <property type="entry name" value="TransReg_Diox_bact_type"/>
</dbReference>
<reference evidence="6 7" key="1">
    <citation type="submission" date="2022-10" db="EMBL/GenBank/DDBJ databases">
        <title>Defluviimonas sp. nov., isolated from ocean surface water.</title>
        <authorList>
            <person name="He W."/>
            <person name="Wang L."/>
            <person name="Zhang D.-F."/>
        </authorList>
    </citation>
    <scope>NUCLEOTIDE SEQUENCE [LARGE SCALE GENOMIC DNA]</scope>
    <source>
        <strain evidence="6 7">WL0002</strain>
    </source>
</reference>
<dbReference type="RefSeq" id="WP_263733744.1">
    <property type="nucleotide sequence ID" value="NZ_JAOWKY010000001.1"/>
</dbReference>
<accession>A0ABT2ZAG2</accession>
<keyword evidence="7" id="KW-1185">Reference proteome</keyword>
<dbReference type="Gene3D" id="1.10.260.40">
    <property type="entry name" value="lambda repressor-like DNA-binding domains"/>
    <property type="match status" value="1"/>
</dbReference>
<dbReference type="PROSITE" id="PS50943">
    <property type="entry name" value="HTH_CROC1"/>
    <property type="match status" value="1"/>
</dbReference>
<sequence>MATQKLYAGVKLRETRARLGLTQRAFAQKLGVSLPYLNQMENNHRPVSATVVLALAGEFGLDVTELSSGDAERIVTDMREALADPVFADMAPPLADLRLTASNAPAFARAFLELHRAYRQSHERLASLDEALGRDDAAALASPWEEVRDFFHYCDNYIDAVDHAAERFAAPDGRLADPVARAVEVLKTRGIAVDFADSPALREASEGRLVLSTRAAAPTQRFQILHQLALVTHDDLLEATLDLARFQTEAARAIAKIGLANYFAGAALLPYRAFMEAAQESRHDLERLADRFGASIEQVAHRLSTLQRPGLKGIPFFFVRVDQAGTITKRHSATRLQFARFGGACPLWNVHQAFETPGRFLRQLAETPDGVRYLCLARDISKSGGSFNAPVRRFAIGLGCEISHAKGLVYADDLDLTNARAYEPIGISCRICERRGCHQRSVPPLERRLRVDPSRRGLLPYEVE</sequence>
<evidence type="ECO:0000313" key="7">
    <source>
        <dbReference type="Proteomes" id="UP001652542"/>
    </source>
</evidence>
<dbReference type="InterPro" id="IPR010982">
    <property type="entry name" value="Lambda_DNA-bd_dom_sf"/>
</dbReference>
<dbReference type="Proteomes" id="UP001652542">
    <property type="component" value="Unassembled WGS sequence"/>
</dbReference>
<feature type="domain" description="HTH cro/C1-type" evidence="5">
    <location>
        <begin position="12"/>
        <end position="66"/>
    </location>
</feature>
<dbReference type="PIRSF" id="PIRSF019251">
    <property type="entry name" value="Rv0465c"/>
    <property type="match status" value="1"/>
</dbReference>
<gene>
    <name evidence="6" type="ORF">OEW28_05735</name>
</gene>
<name>A0ABT2ZAG2_9RHOB</name>
<comment type="similarity">
    <text evidence="1">Belongs to the short-chain fatty acyl-CoA assimilation regulator (ScfR) family.</text>
</comment>
<evidence type="ECO:0000313" key="6">
    <source>
        <dbReference type="EMBL" id="MCV2868124.1"/>
    </source>
</evidence>
<evidence type="ECO:0000259" key="5">
    <source>
        <dbReference type="PROSITE" id="PS50943"/>
    </source>
</evidence>
<keyword evidence="3" id="KW-0238">DNA-binding</keyword>
<evidence type="ECO:0000256" key="2">
    <source>
        <dbReference type="ARBA" id="ARBA00023015"/>
    </source>
</evidence>
<dbReference type="Pfam" id="PF09856">
    <property type="entry name" value="ScfRs"/>
    <property type="match status" value="1"/>
</dbReference>
<dbReference type="Pfam" id="PF06114">
    <property type="entry name" value="Peptidase_M78"/>
    <property type="match status" value="1"/>
</dbReference>
<dbReference type="PANTHER" id="PTHR46797:SF23">
    <property type="entry name" value="HTH-TYPE TRANSCRIPTIONAL REGULATOR SUTR"/>
    <property type="match status" value="1"/>
</dbReference>
<evidence type="ECO:0000256" key="3">
    <source>
        <dbReference type="ARBA" id="ARBA00023125"/>
    </source>
</evidence>
<dbReference type="SMART" id="SM00530">
    <property type="entry name" value="HTH_XRE"/>
    <property type="match status" value="1"/>
</dbReference>
<dbReference type="CDD" id="cd00093">
    <property type="entry name" value="HTH_XRE"/>
    <property type="match status" value="1"/>
</dbReference>
<comment type="caution">
    <text evidence="6">The sequence shown here is derived from an EMBL/GenBank/DDBJ whole genome shotgun (WGS) entry which is preliminary data.</text>
</comment>
<dbReference type="EMBL" id="JAOWKY010000001">
    <property type="protein sequence ID" value="MCV2868124.1"/>
    <property type="molecule type" value="Genomic_DNA"/>
</dbReference>
<dbReference type="InterPro" id="IPR018653">
    <property type="entry name" value="ScfR_C"/>
</dbReference>
<dbReference type="InterPro" id="IPR026281">
    <property type="entry name" value="HTH_RamB"/>
</dbReference>
<dbReference type="InterPro" id="IPR010359">
    <property type="entry name" value="IrrE_HExxH"/>
</dbReference>
<evidence type="ECO:0000256" key="1">
    <source>
        <dbReference type="ARBA" id="ARBA00007227"/>
    </source>
</evidence>
<keyword evidence="4" id="KW-0804">Transcription</keyword>
<organism evidence="6 7">
    <name type="scientific">Albidovulum marisflavi</name>
    <dbReference type="NCBI Taxonomy" id="2984159"/>
    <lineage>
        <taxon>Bacteria</taxon>
        <taxon>Pseudomonadati</taxon>
        <taxon>Pseudomonadota</taxon>
        <taxon>Alphaproteobacteria</taxon>
        <taxon>Rhodobacterales</taxon>
        <taxon>Paracoccaceae</taxon>
        <taxon>Albidovulum</taxon>
    </lineage>
</organism>
<dbReference type="InterPro" id="IPR001387">
    <property type="entry name" value="Cro/C1-type_HTH"/>
</dbReference>
<dbReference type="SUPFAM" id="SSF47413">
    <property type="entry name" value="lambda repressor-like DNA-binding domains"/>
    <property type="match status" value="1"/>
</dbReference>
<evidence type="ECO:0000256" key="4">
    <source>
        <dbReference type="ARBA" id="ARBA00023163"/>
    </source>
</evidence>
<dbReference type="PANTHER" id="PTHR46797">
    <property type="entry name" value="HTH-TYPE TRANSCRIPTIONAL REGULATOR"/>
    <property type="match status" value="1"/>
</dbReference>
<dbReference type="Pfam" id="PF01381">
    <property type="entry name" value="HTH_3"/>
    <property type="match status" value="1"/>
</dbReference>